<reference evidence="2" key="1">
    <citation type="submission" date="2023-10" db="EMBL/GenBank/DDBJ databases">
        <title>Genome assembly of Pristionchus species.</title>
        <authorList>
            <person name="Yoshida K."/>
            <person name="Sommer R.J."/>
        </authorList>
    </citation>
    <scope>NUCLEOTIDE SEQUENCE</scope>
    <source>
        <strain evidence="2">RS0144</strain>
    </source>
</reference>
<feature type="compositionally biased region" description="Polar residues" evidence="1">
    <location>
        <begin position="1"/>
        <end position="16"/>
    </location>
</feature>
<feature type="region of interest" description="Disordered" evidence="1">
    <location>
        <begin position="1"/>
        <end position="29"/>
    </location>
</feature>
<dbReference type="AlphaFoldDB" id="A0AAV5TQI8"/>
<protein>
    <submittedName>
        <fullName evidence="2">Uncharacterized protein</fullName>
    </submittedName>
</protein>
<proteinExistence type="predicted"/>
<evidence type="ECO:0000313" key="2">
    <source>
        <dbReference type="EMBL" id="GMS96529.1"/>
    </source>
</evidence>
<name>A0AAV5TQI8_9BILA</name>
<evidence type="ECO:0000313" key="3">
    <source>
        <dbReference type="Proteomes" id="UP001432027"/>
    </source>
</evidence>
<evidence type="ECO:0000256" key="1">
    <source>
        <dbReference type="SAM" id="MobiDB-lite"/>
    </source>
</evidence>
<gene>
    <name evidence="2" type="ORF">PENTCL1PPCAC_18704</name>
</gene>
<dbReference type="EMBL" id="BTSX01000004">
    <property type="protein sequence ID" value="GMS96529.1"/>
    <property type="molecule type" value="Genomic_DNA"/>
</dbReference>
<sequence length="71" mass="7730">MRSSNIRSTTATQSRSIAPFAAVSGGGSEVDERLGRTFTGAAAVSAWDWTSLSRGWKRRRIVFRGSYMTTA</sequence>
<accession>A0AAV5TQI8</accession>
<organism evidence="2 3">
    <name type="scientific">Pristionchus entomophagus</name>
    <dbReference type="NCBI Taxonomy" id="358040"/>
    <lineage>
        <taxon>Eukaryota</taxon>
        <taxon>Metazoa</taxon>
        <taxon>Ecdysozoa</taxon>
        <taxon>Nematoda</taxon>
        <taxon>Chromadorea</taxon>
        <taxon>Rhabditida</taxon>
        <taxon>Rhabditina</taxon>
        <taxon>Diplogasteromorpha</taxon>
        <taxon>Diplogasteroidea</taxon>
        <taxon>Neodiplogasteridae</taxon>
        <taxon>Pristionchus</taxon>
    </lineage>
</organism>
<dbReference type="Proteomes" id="UP001432027">
    <property type="component" value="Unassembled WGS sequence"/>
</dbReference>
<feature type="non-terminal residue" evidence="2">
    <location>
        <position position="71"/>
    </location>
</feature>
<comment type="caution">
    <text evidence="2">The sequence shown here is derived from an EMBL/GenBank/DDBJ whole genome shotgun (WGS) entry which is preliminary data.</text>
</comment>
<keyword evidence="3" id="KW-1185">Reference proteome</keyword>